<comment type="caution">
    <text evidence="2">The sequence shown here is derived from an EMBL/GenBank/DDBJ whole genome shotgun (WGS) entry which is preliminary data.</text>
</comment>
<feature type="signal peptide" evidence="1">
    <location>
        <begin position="1"/>
        <end position="27"/>
    </location>
</feature>
<dbReference type="AlphaFoldDB" id="A0A511MN60"/>
<name>A0A511MN60_9NOCA</name>
<keyword evidence="3" id="KW-1185">Reference proteome</keyword>
<keyword evidence="1" id="KW-0732">Signal</keyword>
<feature type="chain" id="PRO_5022160793" evidence="1">
    <location>
        <begin position="28"/>
        <end position="125"/>
    </location>
</feature>
<evidence type="ECO:0000313" key="3">
    <source>
        <dbReference type="Proteomes" id="UP000321424"/>
    </source>
</evidence>
<dbReference type="EMBL" id="BJXA01000059">
    <property type="protein sequence ID" value="GEM41891.1"/>
    <property type="molecule type" value="Genomic_DNA"/>
</dbReference>
<dbReference type="Proteomes" id="UP000321424">
    <property type="component" value="Unassembled WGS sequence"/>
</dbReference>
<organism evidence="2 3">
    <name type="scientific">Nocardia ninae NBRC 108245</name>
    <dbReference type="NCBI Taxonomy" id="1210091"/>
    <lineage>
        <taxon>Bacteria</taxon>
        <taxon>Bacillati</taxon>
        <taxon>Actinomycetota</taxon>
        <taxon>Actinomycetes</taxon>
        <taxon>Mycobacteriales</taxon>
        <taxon>Nocardiaceae</taxon>
        <taxon>Nocardia</taxon>
    </lineage>
</organism>
<dbReference type="OrthoDB" id="4559661at2"/>
<accession>A0A511MN60</accession>
<protein>
    <submittedName>
        <fullName evidence="2">Uncharacterized protein</fullName>
    </submittedName>
</protein>
<evidence type="ECO:0000313" key="2">
    <source>
        <dbReference type="EMBL" id="GEM41891.1"/>
    </source>
</evidence>
<evidence type="ECO:0000256" key="1">
    <source>
        <dbReference type="SAM" id="SignalP"/>
    </source>
</evidence>
<dbReference type="RefSeq" id="WP_147139107.1">
    <property type="nucleotide sequence ID" value="NZ_BJXA01000059.1"/>
</dbReference>
<gene>
    <name evidence="2" type="ORF">NN4_64100</name>
</gene>
<proteinExistence type="predicted"/>
<sequence>MGSLRNSVPIAVAVAAGLVLSAPQASAEIGARVVIAGGGLTNGFGTGCAYQVVATGNSSAGMDFYDNGVWFASTEGSPNPKTHSANWTPQTVGPHTILVTQDGDSKTIGLQVGTGINGGSSCLVI</sequence>
<reference evidence="2 3" key="1">
    <citation type="submission" date="2019-07" db="EMBL/GenBank/DDBJ databases">
        <title>Whole genome shotgun sequence of Nocardia ninae NBRC 108245.</title>
        <authorList>
            <person name="Hosoyama A."/>
            <person name="Uohara A."/>
            <person name="Ohji S."/>
            <person name="Ichikawa N."/>
        </authorList>
    </citation>
    <scope>NUCLEOTIDE SEQUENCE [LARGE SCALE GENOMIC DNA]</scope>
    <source>
        <strain evidence="2 3">NBRC 108245</strain>
    </source>
</reference>